<evidence type="ECO:0000313" key="3">
    <source>
        <dbReference type="Proteomes" id="UP000037530"/>
    </source>
</evidence>
<dbReference type="PATRIC" id="fig|171383.3.peg.2231"/>
<sequence length="252" mass="28883">MKRSYRAVLILLALVSTISCAQQINPEDDNFRPWRIGVAIPWTYVSGVSQAYGISEAENWTSMMLPYGQLVLSESRRDINKIRHSLNDKSYEGYGIPLGPSNFIPNQVGTGKKTLPDELYIYWNSDFTHTSYATVVKVTPQIKSAMIKAYPHPSWRFKGQNCYQTDFVFGLLPNGKTKLWLKGCQIYTYVGEFEPTKAVPSSGSWSKDTSSSYYSAKKERLKIEPIPWDKVNQVWYDKEKYTMQNIDDVVKL</sequence>
<gene>
    <name evidence="2" type="ORF">AKJ31_10935</name>
</gene>
<protein>
    <recommendedName>
        <fullName evidence="4">DUF2931 family protein</fullName>
    </recommendedName>
</protein>
<evidence type="ECO:0008006" key="4">
    <source>
        <dbReference type="Google" id="ProtNLM"/>
    </source>
</evidence>
<comment type="caution">
    <text evidence="2">The sequence shown here is derived from an EMBL/GenBank/DDBJ whole genome shotgun (WGS) entry which is preliminary data.</text>
</comment>
<dbReference type="EMBL" id="LHPI01000009">
    <property type="protein sequence ID" value="KOO07403.1"/>
    <property type="molecule type" value="Genomic_DNA"/>
</dbReference>
<organism evidence="2 3">
    <name type="scientific">Vibrio hepatarius</name>
    <dbReference type="NCBI Taxonomy" id="171383"/>
    <lineage>
        <taxon>Bacteria</taxon>
        <taxon>Pseudomonadati</taxon>
        <taxon>Pseudomonadota</taxon>
        <taxon>Gammaproteobacteria</taxon>
        <taxon>Vibrionales</taxon>
        <taxon>Vibrionaceae</taxon>
        <taxon>Vibrio</taxon>
        <taxon>Vibrio oreintalis group</taxon>
    </lineage>
</organism>
<name>A0A0M0I0I6_9VIBR</name>
<accession>A0A0M0I0I6</accession>
<dbReference type="Proteomes" id="UP000037530">
    <property type="component" value="Unassembled WGS sequence"/>
</dbReference>
<dbReference type="RefSeq" id="WP_053409137.1">
    <property type="nucleotide sequence ID" value="NZ_LHPI01000009.1"/>
</dbReference>
<proteinExistence type="predicted"/>
<feature type="chain" id="PRO_5005600550" description="DUF2931 family protein" evidence="1">
    <location>
        <begin position="22"/>
        <end position="252"/>
    </location>
</feature>
<dbReference type="AlphaFoldDB" id="A0A0M0I0I6"/>
<keyword evidence="1" id="KW-0732">Signal</keyword>
<evidence type="ECO:0000256" key="1">
    <source>
        <dbReference type="SAM" id="SignalP"/>
    </source>
</evidence>
<dbReference type="STRING" id="171383.AKJ31_10935"/>
<dbReference type="InterPro" id="IPR021326">
    <property type="entry name" value="DUF2931"/>
</dbReference>
<keyword evidence="3" id="KW-1185">Reference proteome</keyword>
<dbReference type="Pfam" id="PF11153">
    <property type="entry name" value="DUF2931"/>
    <property type="match status" value="1"/>
</dbReference>
<evidence type="ECO:0000313" key="2">
    <source>
        <dbReference type="EMBL" id="KOO07403.1"/>
    </source>
</evidence>
<reference evidence="3" key="1">
    <citation type="submission" date="2015-08" db="EMBL/GenBank/DDBJ databases">
        <title>Vibrio galatheae sp. nov., a novel member of the Vibrionaceae family isolated from the Solomon Islands.</title>
        <authorList>
            <person name="Giubergia S."/>
            <person name="Machado H."/>
            <person name="Mateiu R.V."/>
            <person name="Gram L."/>
        </authorList>
    </citation>
    <scope>NUCLEOTIDE SEQUENCE [LARGE SCALE GENOMIC DNA]</scope>
    <source>
        <strain evidence="3">DSM 19134</strain>
    </source>
</reference>
<dbReference type="PROSITE" id="PS51257">
    <property type="entry name" value="PROKAR_LIPOPROTEIN"/>
    <property type="match status" value="1"/>
</dbReference>
<feature type="signal peptide" evidence="1">
    <location>
        <begin position="1"/>
        <end position="21"/>
    </location>
</feature>